<name>A0ACB1AIV7_MELEN</name>
<accession>A0ACB1AIV7</accession>
<sequence>MAKSSAADTEPPQQQQQKPNRTRRHINNNNKAMPTIKYYNSTELNVSSGNMIFEGINLNYTHGKMNVTGTTFILSGLPHYSEYHITVYACQNISAPDNYCSGRPAWTSARTLPIPENDMIDPNTILLSNSTTDKINEKRIYWEPPEFPNGFILAFRAKLTKNDDSTPYDQCITFERFINESGVTFSGIADGLYTLHIRTETSALIASNFNPNYTIIKDLFEIRTPSIFTFKVTKKNFFQFYKYSRVPYFYICPKFWLIFNLGDTFFFKIWFIIGWVSGAI</sequence>
<evidence type="ECO:0000313" key="1">
    <source>
        <dbReference type="EMBL" id="CAK5091497.1"/>
    </source>
</evidence>
<evidence type="ECO:0000313" key="2">
    <source>
        <dbReference type="Proteomes" id="UP001497535"/>
    </source>
</evidence>
<keyword evidence="2" id="KW-1185">Reference proteome</keyword>
<gene>
    <name evidence="1" type="ORF">MENTE1834_LOCUS39337</name>
</gene>
<organism evidence="1 2">
    <name type="scientific">Meloidogyne enterolobii</name>
    <name type="common">Root-knot nematode worm</name>
    <name type="synonym">Meloidogyne mayaguensis</name>
    <dbReference type="NCBI Taxonomy" id="390850"/>
    <lineage>
        <taxon>Eukaryota</taxon>
        <taxon>Metazoa</taxon>
        <taxon>Ecdysozoa</taxon>
        <taxon>Nematoda</taxon>
        <taxon>Chromadorea</taxon>
        <taxon>Rhabditida</taxon>
        <taxon>Tylenchina</taxon>
        <taxon>Tylenchomorpha</taxon>
        <taxon>Tylenchoidea</taxon>
        <taxon>Meloidogynidae</taxon>
        <taxon>Meloidogyninae</taxon>
        <taxon>Meloidogyne</taxon>
    </lineage>
</organism>
<protein>
    <submittedName>
        <fullName evidence="1">Uncharacterized protein</fullName>
    </submittedName>
</protein>
<comment type="caution">
    <text evidence="1">The sequence shown here is derived from an EMBL/GenBank/DDBJ whole genome shotgun (WGS) entry which is preliminary data.</text>
</comment>
<dbReference type="EMBL" id="CAVMJV010000088">
    <property type="protein sequence ID" value="CAK5091497.1"/>
    <property type="molecule type" value="Genomic_DNA"/>
</dbReference>
<reference evidence="1" key="1">
    <citation type="submission" date="2023-11" db="EMBL/GenBank/DDBJ databases">
        <authorList>
            <person name="Poullet M."/>
        </authorList>
    </citation>
    <scope>NUCLEOTIDE SEQUENCE</scope>
    <source>
        <strain evidence="1">E1834</strain>
    </source>
</reference>
<proteinExistence type="predicted"/>
<dbReference type="Proteomes" id="UP001497535">
    <property type="component" value="Unassembled WGS sequence"/>
</dbReference>